<dbReference type="InterPro" id="IPR001584">
    <property type="entry name" value="Integrase_cat-core"/>
</dbReference>
<evidence type="ECO:0000256" key="1">
    <source>
        <dbReference type="SAM" id="MobiDB-lite"/>
    </source>
</evidence>
<proteinExistence type="predicted"/>
<gene>
    <name evidence="3" type="ORF">JWJ88_12450</name>
</gene>
<sequence>MLTTTYIASGKPTRNAFIESFNDRLRDELLNETQFHPCITPGPIWEILLRGNTLGSCPSRRMQRNSGCRGRDAGQNCRS</sequence>
<dbReference type="Pfam" id="PF13683">
    <property type="entry name" value="rve_3"/>
    <property type="match status" value="1"/>
</dbReference>
<keyword evidence="3" id="KW-0614">Plasmid</keyword>
<protein>
    <submittedName>
        <fullName evidence="3">Transposase</fullName>
    </submittedName>
</protein>
<feature type="region of interest" description="Disordered" evidence="1">
    <location>
        <begin position="60"/>
        <end position="79"/>
    </location>
</feature>
<geneLocation type="plasmid" evidence="3 4">
    <name>p1</name>
</geneLocation>
<name>A0ABX7JK32_9RHOB</name>
<accession>A0ABX7JK32</accession>
<keyword evidence="4" id="KW-1185">Reference proteome</keyword>
<dbReference type="Proteomes" id="UP000663629">
    <property type="component" value="Plasmid p1"/>
</dbReference>
<organism evidence="3 4">
    <name type="scientific">Paracoccus methylovorus</name>
    <dbReference type="NCBI Taxonomy" id="2812658"/>
    <lineage>
        <taxon>Bacteria</taxon>
        <taxon>Pseudomonadati</taxon>
        <taxon>Pseudomonadota</taxon>
        <taxon>Alphaproteobacteria</taxon>
        <taxon>Rhodobacterales</taxon>
        <taxon>Paracoccaceae</taxon>
        <taxon>Paracoccus</taxon>
    </lineage>
</organism>
<feature type="domain" description="Integrase catalytic" evidence="2">
    <location>
        <begin position="3"/>
        <end position="35"/>
    </location>
</feature>
<reference evidence="3 4" key="1">
    <citation type="submission" date="2021-02" db="EMBL/GenBank/DDBJ databases">
        <title>Paracoccus methylovroum sp.nov., a new methanol and methylamine utilizing methylotrophic denitrifer.</title>
        <authorList>
            <person name="Timsy T."/>
            <person name="Behrendt U."/>
            <person name="Ulrich A."/>
            <person name="Spanner T."/>
            <person name="Foesel B.U."/>
            <person name="Horn M.A."/>
            <person name="Kolb S."/>
        </authorList>
    </citation>
    <scope>NUCLEOTIDE SEQUENCE [LARGE SCALE GENOMIC DNA]</scope>
    <source>
        <strain evidence="3 4">H4-D09</strain>
        <plasmid evidence="3 4">p1</plasmid>
    </source>
</reference>
<evidence type="ECO:0000313" key="4">
    <source>
        <dbReference type="Proteomes" id="UP000663629"/>
    </source>
</evidence>
<dbReference type="EMBL" id="CP070369">
    <property type="protein sequence ID" value="QRZ14301.1"/>
    <property type="molecule type" value="Genomic_DNA"/>
</dbReference>
<evidence type="ECO:0000259" key="2">
    <source>
        <dbReference type="Pfam" id="PF13683"/>
    </source>
</evidence>
<evidence type="ECO:0000313" key="3">
    <source>
        <dbReference type="EMBL" id="QRZ14301.1"/>
    </source>
</evidence>